<proteinExistence type="predicted"/>
<evidence type="ECO:0000259" key="3">
    <source>
        <dbReference type="PROSITE" id="PS50966"/>
    </source>
</evidence>
<evidence type="ECO:0000259" key="4">
    <source>
        <dbReference type="PROSITE" id="PS51192"/>
    </source>
</evidence>
<evidence type="ECO:0000259" key="5">
    <source>
        <dbReference type="PROSITE" id="PS51194"/>
    </source>
</evidence>
<dbReference type="InterPro" id="IPR007527">
    <property type="entry name" value="Znf_SWIM"/>
</dbReference>
<dbReference type="Pfam" id="PF00176">
    <property type="entry name" value="SNF2-rel_dom"/>
    <property type="match status" value="1"/>
</dbReference>
<dbReference type="PANTHER" id="PTHR10799">
    <property type="entry name" value="SNF2/RAD54 HELICASE FAMILY"/>
    <property type="match status" value="1"/>
</dbReference>
<gene>
    <name evidence="6" type="ORF">GCM10022212_28630</name>
</gene>
<dbReference type="Pfam" id="PF00271">
    <property type="entry name" value="Helicase_C"/>
    <property type="match status" value="1"/>
</dbReference>
<dbReference type="CDD" id="cd18793">
    <property type="entry name" value="SF2_C_SNF"/>
    <property type="match status" value="1"/>
</dbReference>
<dbReference type="InterPro" id="IPR001650">
    <property type="entry name" value="Helicase_C-like"/>
</dbReference>
<reference evidence="7" key="1">
    <citation type="journal article" date="2019" name="Int. J. Syst. Evol. Microbiol.">
        <title>The Global Catalogue of Microorganisms (GCM) 10K type strain sequencing project: providing services to taxonomists for standard genome sequencing and annotation.</title>
        <authorList>
            <consortium name="The Broad Institute Genomics Platform"/>
            <consortium name="The Broad Institute Genome Sequencing Center for Infectious Disease"/>
            <person name="Wu L."/>
            <person name="Ma J."/>
        </authorList>
    </citation>
    <scope>NUCLEOTIDE SEQUENCE [LARGE SCALE GENOMIC DNA]</scope>
    <source>
        <strain evidence="7">JCM 16673</strain>
    </source>
</reference>
<dbReference type="InterPro" id="IPR000330">
    <property type="entry name" value="SNF2_N"/>
</dbReference>
<dbReference type="PROSITE" id="PS50966">
    <property type="entry name" value="ZF_SWIM"/>
    <property type="match status" value="1"/>
</dbReference>
<name>A0ABP7TNI7_9BURK</name>
<dbReference type="RefSeq" id="WP_344764118.1">
    <property type="nucleotide sequence ID" value="NZ_BAAAZE010000012.1"/>
</dbReference>
<keyword evidence="7" id="KW-1185">Reference proteome</keyword>
<dbReference type="SMART" id="SM00490">
    <property type="entry name" value="HELICc"/>
    <property type="match status" value="1"/>
</dbReference>
<dbReference type="Proteomes" id="UP001501353">
    <property type="component" value="Unassembled WGS sequence"/>
</dbReference>
<dbReference type="InterPro" id="IPR049730">
    <property type="entry name" value="SNF2/RAD54-like_C"/>
</dbReference>
<evidence type="ECO:0000256" key="2">
    <source>
        <dbReference type="PROSITE-ProRule" id="PRU00325"/>
    </source>
</evidence>
<dbReference type="Gene3D" id="3.40.50.10810">
    <property type="entry name" value="Tandem AAA-ATPase domain"/>
    <property type="match status" value="1"/>
</dbReference>
<evidence type="ECO:0000313" key="7">
    <source>
        <dbReference type="Proteomes" id="UP001501353"/>
    </source>
</evidence>
<organism evidence="6 7">
    <name type="scientific">Actimicrobium antarcticum</name>
    <dbReference type="NCBI Taxonomy" id="1051899"/>
    <lineage>
        <taxon>Bacteria</taxon>
        <taxon>Pseudomonadati</taxon>
        <taxon>Pseudomonadota</taxon>
        <taxon>Betaproteobacteria</taxon>
        <taxon>Burkholderiales</taxon>
        <taxon>Oxalobacteraceae</taxon>
        <taxon>Actimicrobium</taxon>
    </lineage>
</organism>
<dbReference type="SUPFAM" id="SSF52540">
    <property type="entry name" value="P-loop containing nucleoside triphosphate hydrolases"/>
    <property type="match status" value="2"/>
</dbReference>
<keyword evidence="1" id="KW-0378">Hydrolase</keyword>
<dbReference type="CDD" id="cd18012">
    <property type="entry name" value="DEXQc_arch_SWI2_SNF2"/>
    <property type="match status" value="1"/>
</dbReference>
<dbReference type="InterPro" id="IPR038718">
    <property type="entry name" value="SNF2-like_sf"/>
</dbReference>
<keyword evidence="2" id="KW-0479">Metal-binding</keyword>
<evidence type="ECO:0000313" key="6">
    <source>
        <dbReference type="EMBL" id="GAA4028787.1"/>
    </source>
</evidence>
<feature type="domain" description="SWIM-type" evidence="3">
    <location>
        <begin position="56"/>
        <end position="98"/>
    </location>
</feature>
<feature type="domain" description="Helicase C-terminal" evidence="5">
    <location>
        <begin position="935"/>
        <end position="1095"/>
    </location>
</feature>
<evidence type="ECO:0000256" key="1">
    <source>
        <dbReference type="ARBA" id="ARBA00022801"/>
    </source>
</evidence>
<comment type="caution">
    <text evidence="6">The sequence shown here is derived from an EMBL/GenBank/DDBJ whole genome shotgun (WGS) entry which is preliminary data.</text>
</comment>
<keyword evidence="2" id="KW-0863">Zinc-finger</keyword>
<dbReference type="PROSITE" id="PS51194">
    <property type="entry name" value="HELICASE_CTER"/>
    <property type="match status" value="1"/>
</dbReference>
<protein>
    <recommendedName>
        <fullName evidence="8">Helicase</fullName>
    </recommendedName>
</protein>
<dbReference type="InterPro" id="IPR027417">
    <property type="entry name" value="P-loop_NTPase"/>
</dbReference>
<feature type="domain" description="Helicase ATP-binding" evidence="4">
    <location>
        <begin position="650"/>
        <end position="810"/>
    </location>
</feature>
<dbReference type="EMBL" id="BAAAZE010000012">
    <property type="protein sequence ID" value="GAA4028787.1"/>
    <property type="molecule type" value="Genomic_DNA"/>
</dbReference>
<dbReference type="PROSITE" id="PS51192">
    <property type="entry name" value="HELICASE_ATP_BIND_1"/>
    <property type="match status" value="1"/>
</dbReference>
<dbReference type="InterPro" id="IPR014001">
    <property type="entry name" value="Helicase_ATP-bd"/>
</dbReference>
<accession>A0ABP7TNI7</accession>
<dbReference type="Gene3D" id="3.40.50.300">
    <property type="entry name" value="P-loop containing nucleotide triphosphate hydrolases"/>
    <property type="match status" value="1"/>
</dbReference>
<keyword evidence="2" id="KW-0862">Zinc</keyword>
<dbReference type="SMART" id="SM00487">
    <property type="entry name" value="DEXDc"/>
    <property type="match status" value="1"/>
</dbReference>
<evidence type="ECO:0008006" key="8">
    <source>
        <dbReference type="Google" id="ProtNLM"/>
    </source>
</evidence>
<sequence length="1106" mass="122982">MAMTSHAFPFDHSQLLRWLGAATLAKARPYVRFVSKLEWNDNVLRGMVQGSEATPYQTTVRFHQHATGQQHKLDIQGLCSCPVSVDCKHVGALLMASLEHSASVSTSVRPELISWLEHVRGRLTLTDGKKTKSKKASLALAYVLAPSRYARHHEVLFFKAGVVSDGSIRSISTPWNNVESALLNPPQFIAEEDLGILRMLWMGRSRANYGGGFALSGINGAAVLEKMLATGRLFAQDTDGKITIVALHAGASRAGRIDWDPCPGDRLRPQLQTVPFATSVIEVEPFAYLDQATHEVGLVELSCPANQMVEFLGMPPIAPAEAPVVAAVLRQIAPTVPVPPVELMSAIRVVDSEPVPVLALDTLPVYALHNKFYDDKLKQFDHATVLFDYDGLLFEVGTTDSLMKTPDGEIVQVKRHSLAEKSRLAELRQSGLNPVPPGCVYGPQTFPASLWGFNETDAWTDFMQHNLPGLRAQGWQVHTSPNFRFNIIEIDSIEGQMHEAADGWFDLDMGIRVGDRIVRLEPLLAELFQRDQRWLKTGLESIADDEAIELKTDRGERLRLRADRIKPVVRVLIDLFDGATPGASLRVSRLDAGRLDALNDTGRWQFHGDDSIRQLAQRLKSGAGISEVPVPKSLQADLRSYQQQGLSWMQFLREHKLSGVLADDMGLGKTIQTLAHLLVEQEAGRLDRPALIVVPTSLVHNWQDEARRFAPSLRVLSLQGAGRKDQFDQIGNHDLVLTTYALLWRDHEILAQHNYHLLILDEAQFVKNASTKAAVAIRDLKARHRLCLTGTPLENHLGELWSMFDFLLPGFLGNQKDFTKRWRTPIEKAGDTVRRDLLARRIRPFMLRRRKNEVATELPPKTLIVRRVDLDGTQRDLYETVRTAMHEKVRAVIAEQGLARSHIVVLDALLKLRQVCCDPRLVKLKKAEGVKESAKLELLLSMLPDMIEEGRRVLLFSQFTGMLALIATEVEKAGIPYVLLTGDTTDRATPVRRFQDGEVPLFLISLKAGGVGLNLTAADTVIHYDPWWNPAAENQATDRAHRLGQEKPVFVYKLIIAGSIEEKIVALQDKKAALAEGILSEDGKAAVKFSGEDLEALFAPMPAVGK</sequence>